<dbReference type="Proteomes" id="UP000192920">
    <property type="component" value="Unassembled WGS sequence"/>
</dbReference>
<accession>A0A1Y6BPR5</accession>
<dbReference type="GO" id="GO:0042254">
    <property type="term" value="P:ribosome biogenesis"/>
    <property type="evidence" value="ECO:0007669"/>
    <property type="project" value="UniProtKB-KW"/>
</dbReference>
<evidence type="ECO:0000256" key="4">
    <source>
        <dbReference type="ARBA" id="ARBA00022517"/>
    </source>
</evidence>
<comment type="function">
    <text evidence="1">Plays a role in synthesis, processing and/or stability of 23S rRNA.</text>
</comment>
<evidence type="ECO:0000256" key="1">
    <source>
        <dbReference type="ARBA" id="ARBA00002868"/>
    </source>
</evidence>
<dbReference type="PANTHER" id="PTHR38099:SF1">
    <property type="entry name" value="LARGE RIBOSOMAL RNA SUBUNIT ACCUMULATION PROTEIN YCED"/>
    <property type="match status" value="1"/>
</dbReference>
<keyword evidence="4" id="KW-0690">Ribosome biogenesis</keyword>
<dbReference type="Pfam" id="PF02620">
    <property type="entry name" value="YceD"/>
    <property type="match status" value="1"/>
</dbReference>
<evidence type="ECO:0000313" key="7">
    <source>
        <dbReference type="Proteomes" id="UP000192920"/>
    </source>
</evidence>
<dbReference type="STRING" id="1123014.SAMN02745746_01912"/>
<evidence type="ECO:0000313" key="6">
    <source>
        <dbReference type="EMBL" id="SMF20901.1"/>
    </source>
</evidence>
<dbReference type="GO" id="GO:0005829">
    <property type="term" value="C:cytosol"/>
    <property type="evidence" value="ECO:0007669"/>
    <property type="project" value="TreeGrafter"/>
</dbReference>
<proteinExistence type="inferred from homology"/>
<dbReference type="EMBL" id="FXAG01000008">
    <property type="protein sequence ID" value="SMF20901.1"/>
    <property type="molecule type" value="Genomic_DNA"/>
</dbReference>
<dbReference type="PANTHER" id="PTHR38099">
    <property type="entry name" value="LARGE RIBOSOMAL RNA SUBUNIT ACCUMULATION PROTEIN YCED"/>
    <property type="match status" value="1"/>
</dbReference>
<protein>
    <recommendedName>
        <fullName evidence="3">Large ribosomal RNA subunit accumulation protein YceD</fullName>
    </recommendedName>
    <alternativeName>
        <fullName evidence="5">23S rRNA accumulation protein YceD</fullName>
    </alternativeName>
</protein>
<evidence type="ECO:0000256" key="3">
    <source>
        <dbReference type="ARBA" id="ARBA00015716"/>
    </source>
</evidence>
<evidence type="ECO:0000256" key="5">
    <source>
        <dbReference type="ARBA" id="ARBA00031841"/>
    </source>
</evidence>
<dbReference type="InterPro" id="IPR039255">
    <property type="entry name" value="YceD_bac"/>
</dbReference>
<comment type="similarity">
    <text evidence="2">Belongs to the DUF177 domain family.</text>
</comment>
<dbReference type="AlphaFoldDB" id="A0A1Y6BPR5"/>
<dbReference type="InterPro" id="IPR003772">
    <property type="entry name" value="YceD"/>
</dbReference>
<gene>
    <name evidence="6" type="ORF">SAMN02745746_01912</name>
</gene>
<evidence type="ECO:0000256" key="2">
    <source>
        <dbReference type="ARBA" id="ARBA00010740"/>
    </source>
</evidence>
<dbReference type="RefSeq" id="WP_085276179.1">
    <property type="nucleotide sequence ID" value="NZ_FXAG01000008.1"/>
</dbReference>
<organism evidence="6 7">
    <name type="scientific">Pseudogulbenkiania subflava DSM 22618</name>
    <dbReference type="NCBI Taxonomy" id="1123014"/>
    <lineage>
        <taxon>Bacteria</taxon>
        <taxon>Pseudomonadati</taxon>
        <taxon>Pseudomonadota</taxon>
        <taxon>Betaproteobacteria</taxon>
        <taxon>Neisseriales</taxon>
        <taxon>Chromobacteriaceae</taxon>
        <taxon>Pseudogulbenkiania</taxon>
    </lineage>
</organism>
<name>A0A1Y6BPR5_9NEIS</name>
<keyword evidence="7" id="KW-1185">Reference proteome</keyword>
<reference evidence="7" key="1">
    <citation type="submission" date="2017-04" db="EMBL/GenBank/DDBJ databases">
        <authorList>
            <person name="Varghese N."/>
            <person name="Submissions S."/>
        </authorList>
    </citation>
    <scope>NUCLEOTIDE SEQUENCE [LARGE SCALE GENOMIC DNA]</scope>
    <source>
        <strain evidence="7">DSM 22618</strain>
    </source>
</reference>
<sequence>MSKPILIDPLKFAREGRSQTGTLAIAALDPRIHDDLSGTDGEVNYTLTGHVDALRRAVLRLTLDATISVRCQRCLSSMPYVLKTDSSVTLFTDEEKLEAACEADETLDAIMAEPELDVVRLVEDEIIMGLPLSPKHDDCGTDALTRAKADKPNPFAVLAALKGTKSE</sequence>